<keyword evidence="1" id="KW-0732">Signal</keyword>
<evidence type="ECO:0000256" key="1">
    <source>
        <dbReference type="SAM" id="SignalP"/>
    </source>
</evidence>
<name>A0A182XTZ4_ANOQN</name>
<reference evidence="2" key="1">
    <citation type="submission" date="2020-05" db="UniProtKB">
        <authorList>
            <consortium name="EnsemblMetazoa"/>
        </authorList>
    </citation>
    <scope>IDENTIFICATION</scope>
    <source>
        <strain evidence="2">SANGQUA</strain>
    </source>
</reference>
<dbReference type="VEuPathDB" id="VectorBase:AQUA015275"/>
<dbReference type="Proteomes" id="UP000076407">
    <property type="component" value="Unassembled WGS sequence"/>
</dbReference>
<feature type="chain" id="PRO_5008143463" evidence="1">
    <location>
        <begin position="18"/>
        <end position="58"/>
    </location>
</feature>
<accession>A0A182XTZ4</accession>
<dbReference type="EnsemblMetazoa" id="AQUA015275-RA">
    <property type="protein sequence ID" value="AQUA015275-PA"/>
    <property type="gene ID" value="AQUA015275"/>
</dbReference>
<protein>
    <submittedName>
        <fullName evidence="2">Uncharacterized protein</fullName>
    </submittedName>
</protein>
<proteinExistence type="predicted"/>
<feature type="signal peptide" evidence="1">
    <location>
        <begin position="1"/>
        <end position="17"/>
    </location>
</feature>
<evidence type="ECO:0000313" key="3">
    <source>
        <dbReference type="Proteomes" id="UP000076407"/>
    </source>
</evidence>
<organism evidence="2 3">
    <name type="scientific">Anopheles quadriannulatus</name>
    <name type="common">Mosquito</name>
    <dbReference type="NCBI Taxonomy" id="34691"/>
    <lineage>
        <taxon>Eukaryota</taxon>
        <taxon>Metazoa</taxon>
        <taxon>Ecdysozoa</taxon>
        <taxon>Arthropoda</taxon>
        <taxon>Hexapoda</taxon>
        <taxon>Insecta</taxon>
        <taxon>Pterygota</taxon>
        <taxon>Neoptera</taxon>
        <taxon>Endopterygota</taxon>
        <taxon>Diptera</taxon>
        <taxon>Nematocera</taxon>
        <taxon>Culicoidea</taxon>
        <taxon>Culicidae</taxon>
        <taxon>Anophelinae</taxon>
        <taxon>Anopheles</taxon>
    </lineage>
</organism>
<sequence>MLQCVVALVMGLFSILAMHEGLTVILGASNICPQGMRLDHRGVCRNIFDWHDSDAISA</sequence>
<dbReference type="AlphaFoldDB" id="A0A182XTZ4"/>
<keyword evidence="3" id="KW-1185">Reference proteome</keyword>
<evidence type="ECO:0000313" key="2">
    <source>
        <dbReference type="EnsemblMetazoa" id="AQUA015275-PA"/>
    </source>
</evidence>